<feature type="region of interest" description="Disordered" evidence="1">
    <location>
        <begin position="64"/>
        <end position="101"/>
    </location>
</feature>
<evidence type="ECO:0000313" key="4">
    <source>
        <dbReference type="Proteomes" id="UP000886998"/>
    </source>
</evidence>
<gene>
    <name evidence="3" type="ORF">TNIN_331981</name>
</gene>
<sequence length="101" mass="11923">MQFLYLLLYASIRSNIILILEYFAVKKLFLDFFFSNMQRQLQATLIYVPQIRIRTPSQTRIMFRDSTTPPLHHSKNTMQQFSIPSTKRSKPSPKQTGTRLP</sequence>
<keyword evidence="4" id="KW-1185">Reference proteome</keyword>
<dbReference type="OrthoDB" id="10503178at2759"/>
<evidence type="ECO:0000256" key="2">
    <source>
        <dbReference type="SAM" id="Phobius"/>
    </source>
</evidence>
<feature type="compositionally biased region" description="Polar residues" evidence="1">
    <location>
        <begin position="76"/>
        <end position="101"/>
    </location>
</feature>
<keyword evidence="2" id="KW-1133">Transmembrane helix</keyword>
<feature type="transmembrane region" description="Helical" evidence="2">
    <location>
        <begin position="6"/>
        <end position="25"/>
    </location>
</feature>
<accession>A0A8X6X5X4</accession>
<dbReference type="Proteomes" id="UP000886998">
    <property type="component" value="Unassembled WGS sequence"/>
</dbReference>
<protein>
    <submittedName>
        <fullName evidence="3">Uncharacterized protein</fullName>
    </submittedName>
</protein>
<reference evidence="3" key="1">
    <citation type="submission" date="2020-08" db="EMBL/GenBank/DDBJ databases">
        <title>Multicomponent nature underlies the extraordinary mechanical properties of spider dragline silk.</title>
        <authorList>
            <person name="Kono N."/>
            <person name="Nakamura H."/>
            <person name="Mori M."/>
            <person name="Yoshida Y."/>
            <person name="Ohtoshi R."/>
            <person name="Malay A.D."/>
            <person name="Moran D.A.P."/>
            <person name="Tomita M."/>
            <person name="Numata K."/>
            <person name="Arakawa K."/>
        </authorList>
    </citation>
    <scope>NUCLEOTIDE SEQUENCE</scope>
</reference>
<keyword evidence="2" id="KW-0472">Membrane</keyword>
<comment type="caution">
    <text evidence="3">The sequence shown here is derived from an EMBL/GenBank/DDBJ whole genome shotgun (WGS) entry which is preliminary data.</text>
</comment>
<keyword evidence="2" id="KW-0812">Transmembrane</keyword>
<dbReference type="AlphaFoldDB" id="A0A8X6X5X4"/>
<dbReference type="EMBL" id="BMAV01005633">
    <property type="protein sequence ID" value="GFY46825.1"/>
    <property type="molecule type" value="Genomic_DNA"/>
</dbReference>
<evidence type="ECO:0000313" key="3">
    <source>
        <dbReference type="EMBL" id="GFY46825.1"/>
    </source>
</evidence>
<name>A0A8X6X5X4_9ARAC</name>
<proteinExistence type="predicted"/>
<evidence type="ECO:0000256" key="1">
    <source>
        <dbReference type="SAM" id="MobiDB-lite"/>
    </source>
</evidence>
<organism evidence="3 4">
    <name type="scientific">Trichonephila inaurata madagascariensis</name>
    <dbReference type="NCBI Taxonomy" id="2747483"/>
    <lineage>
        <taxon>Eukaryota</taxon>
        <taxon>Metazoa</taxon>
        <taxon>Ecdysozoa</taxon>
        <taxon>Arthropoda</taxon>
        <taxon>Chelicerata</taxon>
        <taxon>Arachnida</taxon>
        <taxon>Araneae</taxon>
        <taxon>Araneomorphae</taxon>
        <taxon>Entelegynae</taxon>
        <taxon>Araneoidea</taxon>
        <taxon>Nephilidae</taxon>
        <taxon>Trichonephila</taxon>
        <taxon>Trichonephila inaurata</taxon>
    </lineage>
</organism>